<name>A0A6G1H195_9PEZI</name>
<evidence type="ECO:0000256" key="8">
    <source>
        <dbReference type="SAM" id="MobiDB-lite"/>
    </source>
</evidence>
<dbReference type="PANTHER" id="PTHR46030">
    <property type="entry name" value="ALPHA-KETOGLUTARATE-DEPENDENT DIOXYGENASE ALKB HOMOLOG 6"/>
    <property type="match status" value="1"/>
</dbReference>
<dbReference type="Pfam" id="PF13532">
    <property type="entry name" value="2OG-FeII_Oxy_2"/>
    <property type="match status" value="1"/>
</dbReference>
<evidence type="ECO:0000256" key="1">
    <source>
        <dbReference type="ARBA" id="ARBA00004123"/>
    </source>
</evidence>
<evidence type="ECO:0000313" key="11">
    <source>
        <dbReference type="Proteomes" id="UP000800041"/>
    </source>
</evidence>
<evidence type="ECO:0000256" key="4">
    <source>
        <dbReference type="ARBA" id="ARBA00022964"/>
    </source>
</evidence>
<feature type="region of interest" description="Disordered" evidence="8">
    <location>
        <begin position="146"/>
        <end position="172"/>
    </location>
</feature>
<comment type="similarity">
    <text evidence="2">Belongs to the alkB family.</text>
</comment>
<keyword evidence="3" id="KW-0479">Metal-binding</keyword>
<accession>A0A6G1H195</accession>
<keyword evidence="6" id="KW-0408">Iron</keyword>
<dbReference type="InterPro" id="IPR027450">
    <property type="entry name" value="AlkB-like"/>
</dbReference>
<dbReference type="PANTHER" id="PTHR46030:SF1">
    <property type="entry name" value="ALPHA-KETOGLUTARATE-DEPENDENT DIOXYGENASE ALKB HOMOLOG 6"/>
    <property type="match status" value="1"/>
</dbReference>
<dbReference type="InterPro" id="IPR037151">
    <property type="entry name" value="AlkB-like_sf"/>
</dbReference>
<dbReference type="GO" id="GO:0051213">
    <property type="term" value="F:dioxygenase activity"/>
    <property type="evidence" value="ECO:0007669"/>
    <property type="project" value="UniProtKB-KW"/>
</dbReference>
<sequence>MSLAQFSPETLSAARISPLPDSFFYIPNFISGEEESYILQKLPAKSWHTLHHRRLQAHPSTLAGKSHDVLLAAPLPPWLVSTPPILERFKDLGIFIGTKHGAPNHCLVNEYKPGEGIMPHEDGGAYSPVVATVSLGGMIVLDIYEKGQTGEDTQRPGTAPSDGDQRTSQKPKWRILQPPRSLLVTVDPAYTCTKHGIDNVEVDEDLGPETVANWELLEEEDRTTIQQNQGRSERSLRVSLTYRDVLKVNAVVGLGGRR</sequence>
<dbReference type="SUPFAM" id="SSF51197">
    <property type="entry name" value="Clavaminate synthase-like"/>
    <property type="match status" value="1"/>
</dbReference>
<comment type="subcellular location">
    <subcellularLocation>
        <location evidence="1">Nucleus</location>
    </subcellularLocation>
</comment>
<feature type="domain" description="Fe2OG dioxygenase" evidence="9">
    <location>
        <begin position="102"/>
        <end position="246"/>
    </location>
</feature>
<dbReference type="AlphaFoldDB" id="A0A6G1H195"/>
<evidence type="ECO:0000256" key="2">
    <source>
        <dbReference type="ARBA" id="ARBA00007879"/>
    </source>
</evidence>
<evidence type="ECO:0000256" key="3">
    <source>
        <dbReference type="ARBA" id="ARBA00022723"/>
    </source>
</evidence>
<evidence type="ECO:0000256" key="6">
    <source>
        <dbReference type="ARBA" id="ARBA00023004"/>
    </source>
</evidence>
<keyword evidence="7" id="KW-0539">Nucleus</keyword>
<evidence type="ECO:0000313" key="10">
    <source>
        <dbReference type="EMBL" id="KAF1986834.1"/>
    </source>
</evidence>
<dbReference type="EMBL" id="ML977155">
    <property type="protein sequence ID" value="KAF1986834.1"/>
    <property type="molecule type" value="Genomic_DNA"/>
</dbReference>
<dbReference type="InterPro" id="IPR032862">
    <property type="entry name" value="ALKBH6"/>
</dbReference>
<dbReference type="GO" id="GO:0046872">
    <property type="term" value="F:metal ion binding"/>
    <property type="evidence" value="ECO:0007669"/>
    <property type="project" value="UniProtKB-KW"/>
</dbReference>
<evidence type="ECO:0000259" key="9">
    <source>
        <dbReference type="PROSITE" id="PS51471"/>
    </source>
</evidence>
<dbReference type="GO" id="GO:0005634">
    <property type="term" value="C:nucleus"/>
    <property type="evidence" value="ECO:0007669"/>
    <property type="project" value="UniProtKB-SubCell"/>
</dbReference>
<evidence type="ECO:0000256" key="5">
    <source>
        <dbReference type="ARBA" id="ARBA00023002"/>
    </source>
</evidence>
<keyword evidence="5" id="KW-0560">Oxidoreductase</keyword>
<keyword evidence="11" id="KW-1185">Reference proteome</keyword>
<proteinExistence type="inferred from homology"/>
<gene>
    <name evidence="10" type="ORF">K402DRAFT_393462</name>
</gene>
<organism evidence="10 11">
    <name type="scientific">Aulographum hederae CBS 113979</name>
    <dbReference type="NCBI Taxonomy" id="1176131"/>
    <lineage>
        <taxon>Eukaryota</taxon>
        <taxon>Fungi</taxon>
        <taxon>Dikarya</taxon>
        <taxon>Ascomycota</taxon>
        <taxon>Pezizomycotina</taxon>
        <taxon>Dothideomycetes</taxon>
        <taxon>Pleosporomycetidae</taxon>
        <taxon>Aulographales</taxon>
        <taxon>Aulographaceae</taxon>
    </lineage>
</organism>
<keyword evidence="4" id="KW-0223">Dioxygenase</keyword>
<dbReference type="InterPro" id="IPR005123">
    <property type="entry name" value="Oxoglu/Fe-dep_dioxygenase_dom"/>
</dbReference>
<protein>
    <recommendedName>
        <fullName evidence="9">Fe2OG dioxygenase domain-containing protein</fullName>
    </recommendedName>
</protein>
<dbReference type="Gene3D" id="2.60.120.590">
    <property type="entry name" value="Alpha-ketoglutarate-dependent dioxygenase AlkB-like"/>
    <property type="match status" value="1"/>
</dbReference>
<dbReference type="PROSITE" id="PS51471">
    <property type="entry name" value="FE2OG_OXY"/>
    <property type="match status" value="1"/>
</dbReference>
<dbReference type="Proteomes" id="UP000800041">
    <property type="component" value="Unassembled WGS sequence"/>
</dbReference>
<evidence type="ECO:0000256" key="7">
    <source>
        <dbReference type="ARBA" id="ARBA00023242"/>
    </source>
</evidence>
<dbReference type="OrthoDB" id="412814at2759"/>
<reference evidence="10" key="1">
    <citation type="journal article" date="2020" name="Stud. Mycol.">
        <title>101 Dothideomycetes genomes: a test case for predicting lifestyles and emergence of pathogens.</title>
        <authorList>
            <person name="Haridas S."/>
            <person name="Albert R."/>
            <person name="Binder M."/>
            <person name="Bloem J."/>
            <person name="Labutti K."/>
            <person name="Salamov A."/>
            <person name="Andreopoulos B."/>
            <person name="Baker S."/>
            <person name="Barry K."/>
            <person name="Bills G."/>
            <person name="Bluhm B."/>
            <person name="Cannon C."/>
            <person name="Castanera R."/>
            <person name="Culley D."/>
            <person name="Daum C."/>
            <person name="Ezra D."/>
            <person name="Gonzalez J."/>
            <person name="Henrissat B."/>
            <person name="Kuo A."/>
            <person name="Liang C."/>
            <person name="Lipzen A."/>
            <person name="Lutzoni F."/>
            <person name="Magnuson J."/>
            <person name="Mondo S."/>
            <person name="Nolan M."/>
            <person name="Ohm R."/>
            <person name="Pangilinan J."/>
            <person name="Park H.-J."/>
            <person name="Ramirez L."/>
            <person name="Alfaro M."/>
            <person name="Sun H."/>
            <person name="Tritt A."/>
            <person name="Yoshinaga Y."/>
            <person name="Zwiers L.-H."/>
            <person name="Turgeon B."/>
            <person name="Goodwin S."/>
            <person name="Spatafora J."/>
            <person name="Crous P."/>
            <person name="Grigoriev I."/>
        </authorList>
    </citation>
    <scope>NUCLEOTIDE SEQUENCE</scope>
    <source>
        <strain evidence="10">CBS 113979</strain>
    </source>
</reference>